<accession>A0A934WI50</accession>
<dbReference type="Proteomes" id="UP000706333">
    <property type="component" value="Unassembled WGS sequence"/>
</dbReference>
<dbReference type="PANTHER" id="PTHR46211">
    <property type="entry name" value="GLYCEROPHOSPHORYL DIESTER PHOSPHODIESTERASE"/>
    <property type="match status" value="1"/>
</dbReference>
<feature type="domain" description="GP-PDE" evidence="1">
    <location>
        <begin position="10"/>
        <end position="250"/>
    </location>
</feature>
<dbReference type="GO" id="GO:0006629">
    <property type="term" value="P:lipid metabolic process"/>
    <property type="evidence" value="ECO:0007669"/>
    <property type="project" value="InterPro"/>
</dbReference>
<name>A0A934WI50_9RHOB</name>
<reference evidence="2" key="2">
    <citation type="journal article" date="2020" name="Microorganisms">
        <title>Osmotic Adaptation and Compatible Solute Biosynthesis of Phototrophic Bacteria as Revealed from Genome Analyses.</title>
        <authorList>
            <person name="Imhoff J.F."/>
            <person name="Rahn T."/>
            <person name="Kunzel S."/>
            <person name="Keller A."/>
            <person name="Neulinger S.C."/>
        </authorList>
    </citation>
    <scope>NUCLEOTIDE SEQUENCE</scope>
    <source>
        <strain evidence="2">LMG 28126</strain>
    </source>
</reference>
<dbReference type="InterPro" id="IPR017946">
    <property type="entry name" value="PLC-like_Pdiesterase_TIM-brl"/>
</dbReference>
<protein>
    <submittedName>
        <fullName evidence="2">Phosphodiesterase</fullName>
    </submittedName>
</protein>
<sequence length="250" mass="25541">MTPLAPGFAARPFAHRALHGPGRPENGMAAIRAAVAGGWGIEIDLQTSADGTAMVFHDPTLDRLTGATGPVRAHPAADLGCIPLTGGDGEGIPTLSEVLAQVAGRVPLLIELKDQTPTPGGSDGVLEAATAAALSGYDGPVAVMSFNPAMIARMADLAPGVARGLVTFAWPDGAGGLDAATRDRLRAIADFDAVGAAFISHDHRDLDRAEVAALKARGVPVLCWTIRSAPEAAAALRTAEQITFEGYTPA</sequence>
<evidence type="ECO:0000313" key="3">
    <source>
        <dbReference type="Proteomes" id="UP000706333"/>
    </source>
</evidence>
<dbReference type="EMBL" id="NHSD01000134">
    <property type="protein sequence ID" value="MBK5926534.1"/>
    <property type="molecule type" value="Genomic_DNA"/>
</dbReference>
<evidence type="ECO:0000313" key="2">
    <source>
        <dbReference type="EMBL" id="MBK5926534.1"/>
    </source>
</evidence>
<dbReference type="RefSeq" id="WP_201156300.1">
    <property type="nucleotide sequence ID" value="NZ_NHSD01000134.1"/>
</dbReference>
<dbReference type="SUPFAM" id="SSF51695">
    <property type="entry name" value="PLC-like phosphodiesterases"/>
    <property type="match status" value="1"/>
</dbReference>
<reference evidence="2" key="1">
    <citation type="submission" date="2017-05" db="EMBL/GenBank/DDBJ databases">
        <authorList>
            <person name="Imhoff J.F."/>
            <person name="Rahn T."/>
            <person name="Kuenzel S."/>
            <person name="Neulinger S.C."/>
        </authorList>
    </citation>
    <scope>NUCLEOTIDE SEQUENCE</scope>
    <source>
        <strain evidence="2">LMG 28126</strain>
    </source>
</reference>
<gene>
    <name evidence="2" type="ORF">CCR87_04050</name>
</gene>
<dbReference type="InterPro" id="IPR030395">
    <property type="entry name" value="GP_PDE_dom"/>
</dbReference>
<dbReference type="PROSITE" id="PS51704">
    <property type="entry name" value="GP_PDE"/>
    <property type="match status" value="1"/>
</dbReference>
<dbReference type="GO" id="GO:0008081">
    <property type="term" value="F:phosphoric diester hydrolase activity"/>
    <property type="evidence" value="ECO:0007669"/>
    <property type="project" value="InterPro"/>
</dbReference>
<evidence type="ECO:0000259" key="1">
    <source>
        <dbReference type="PROSITE" id="PS51704"/>
    </source>
</evidence>
<dbReference type="Pfam" id="PF03009">
    <property type="entry name" value="GDPD"/>
    <property type="match status" value="1"/>
</dbReference>
<dbReference type="PANTHER" id="PTHR46211:SF1">
    <property type="entry name" value="GLYCEROPHOSPHODIESTER PHOSPHODIESTERASE, CYTOPLASMIC"/>
    <property type="match status" value="1"/>
</dbReference>
<keyword evidence="3" id="KW-1185">Reference proteome</keyword>
<comment type="caution">
    <text evidence="2">The sequence shown here is derived from an EMBL/GenBank/DDBJ whole genome shotgun (WGS) entry which is preliminary data.</text>
</comment>
<dbReference type="AlphaFoldDB" id="A0A934WI50"/>
<organism evidence="2 3">
    <name type="scientific">Rhodobaculum claviforme</name>
    <dbReference type="NCBI Taxonomy" id="1549854"/>
    <lineage>
        <taxon>Bacteria</taxon>
        <taxon>Pseudomonadati</taxon>
        <taxon>Pseudomonadota</taxon>
        <taxon>Alphaproteobacteria</taxon>
        <taxon>Rhodobacterales</taxon>
        <taxon>Paracoccaceae</taxon>
        <taxon>Rhodobaculum</taxon>
    </lineage>
</organism>
<dbReference type="Gene3D" id="3.20.20.190">
    <property type="entry name" value="Phosphatidylinositol (PI) phosphodiesterase"/>
    <property type="match status" value="1"/>
</dbReference>
<proteinExistence type="predicted"/>